<dbReference type="Proteomes" id="UP000184368">
    <property type="component" value="Unassembled WGS sequence"/>
</dbReference>
<dbReference type="Pfam" id="PF12732">
    <property type="entry name" value="YtxH"/>
    <property type="match status" value="1"/>
</dbReference>
<feature type="transmembrane region" description="Helical" evidence="1">
    <location>
        <begin position="7"/>
        <end position="26"/>
    </location>
</feature>
<reference evidence="2 3" key="1">
    <citation type="submission" date="2016-11" db="EMBL/GenBank/DDBJ databases">
        <authorList>
            <person name="Jaros S."/>
            <person name="Januszkiewicz K."/>
            <person name="Wedrychowicz H."/>
        </authorList>
    </citation>
    <scope>NUCLEOTIDE SEQUENCE [LARGE SCALE GENOMIC DNA]</scope>
    <source>
        <strain evidence="2 3">DSM 26897</strain>
    </source>
</reference>
<gene>
    <name evidence="2" type="ORF">SAMN05444008_11496</name>
</gene>
<dbReference type="STRING" id="1302690.BUE76_18730"/>
<keyword evidence="1" id="KW-0812">Transmembrane</keyword>
<evidence type="ECO:0000313" key="3">
    <source>
        <dbReference type="Proteomes" id="UP000184368"/>
    </source>
</evidence>
<organism evidence="2 3">
    <name type="scientific">Cnuella takakiae</name>
    <dbReference type="NCBI Taxonomy" id="1302690"/>
    <lineage>
        <taxon>Bacteria</taxon>
        <taxon>Pseudomonadati</taxon>
        <taxon>Bacteroidota</taxon>
        <taxon>Chitinophagia</taxon>
        <taxon>Chitinophagales</taxon>
        <taxon>Chitinophagaceae</taxon>
        <taxon>Cnuella</taxon>
    </lineage>
</organism>
<dbReference type="InterPro" id="IPR024623">
    <property type="entry name" value="YtxH"/>
</dbReference>
<keyword evidence="1" id="KW-1133">Transmembrane helix</keyword>
<sequence length="81" mass="8313">MTQRTKLILGIVGAAAAGVAIGMLLAPDSGNATRRNITRTAGGWASSVGDLLANAKGQLTTAKTKGKMNGRRLANKADDYL</sequence>
<keyword evidence="1" id="KW-0472">Membrane</keyword>
<dbReference type="EMBL" id="FQUO01000014">
    <property type="protein sequence ID" value="SHF93289.1"/>
    <property type="molecule type" value="Genomic_DNA"/>
</dbReference>
<keyword evidence="3" id="KW-1185">Reference proteome</keyword>
<evidence type="ECO:0000313" key="2">
    <source>
        <dbReference type="EMBL" id="SHF93289.1"/>
    </source>
</evidence>
<dbReference type="RefSeq" id="WP_073045711.1">
    <property type="nucleotide sequence ID" value="NZ_FQUO01000014.1"/>
</dbReference>
<dbReference type="AlphaFoldDB" id="A0A1M5FPD7"/>
<protein>
    <submittedName>
        <fullName evidence="2">YtxH-like protein</fullName>
    </submittedName>
</protein>
<name>A0A1M5FPD7_9BACT</name>
<evidence type="ECO:0000256" key="1">
    <source>
        <dbReference type="SAM" id="Phobius"/>
    </source>
</evidence>
<dbReference type="OrthoDB" id="679925at2"/>
<proteinExistence type="predicted"/>
<accession>A0A1M5FPD7</accession>